<dbReference type="RefSeq" id="WP_036560290.1">
    <property type="nucleotide sequence ID" value="NZ_JRNI01000049.1"/>
</dbReference>
<dbReference type="Pfam" id="PF05954">
    <property type="entry name" value="Phage_GPD"/>
    <property type="match status" value="1"/>
</dbReference>
<sequence>MMNRHMNAITALGDELKFKSLSGQERLSDLFHYRVDLVAAQCDLDLEQLLGTMLEVHVEIDQGTRYFQGLITQVQYLKPADINDREHIYRFEIHPWLWLATQNTDNRIFQNLTVPDIIKKVLLKYPFSVDWQLREDYREWPYCVQYDESDFQFISRLMELEGIYYYFEHKEGEHQLVLVDSTMAHKPSSGTEFSIYYYSDDQSQPSHGPILRDWAFADSLYSNKHTMVDYDFEKASAKLDVSYSLSKNNGKTMEIYDPLPGYFELDDGEKYVRVAAESDAWRSQTCTAFSNYPLLSCGHIFEVARLRAAQNPYLIIATEFHLEENSYATDGGGDAEKHQIEVKLTVIPHQTQFRAPKVTPIPKAQGPMTAKVVGIQGEEIWTDKYGRIKVQFHWDREGQQDENSSCWLRVSSPWAGGGFGGVQIPRIKDEVIVGFVGGQLDRPMVVGRVYNAENMPALEFPANATQSGTVTRSKFGDASTANQMLLEDKPDAEMLSFQAQKDMDALVKNNEDINVIGQQMGEHGGTTDLSVGGFDDNIFKAASTILNQANQERTILGKSDETVRGPRSHQIGSNAVINMQRGFVQNVVGGQASYTYGAGRDRTVETDYTHTAQSSVTRKVSGDDSSTVASGYSKTVTGGPMNIQSGPVNIQVSGETVINSTANHQSKAGANVTLMAPGLTQVAPTVIEQSQTELVLSLEKDLLAVQTTSRGAFSLGFNGLNESQQINKFGMAGVKLGGIYNQNESSQLKGEVMGVKLKIVGSKGQEVASKNQLTGITIDNP</sequence>
<dbReference type="GO" id="GO:0005576">
    <property type="term" value="C:extracellular region"/>
    <property type="evidence" value="ECO:0007669"/>
    <property type="project" value="UniProtKB-SubCell"/>
</dbReference>
<evidence type="ECO:0000256" key="3">
    <source>
        <dbReference type="ARBA" id="ARBA00022525"/>
    </source>
</evidence>
<dbReference type="Gene3D" id="2.30.110.50">
    <property type="match status" value="1"/>
</dbReference>
<keyword evidence="7" id="KW-1185">Reference proteome</keyword>
<feature type="domain" description="Gp5/Type VI secretion system Vgr protein OB-fold" evidence="4">
    <location>
        <begin position="382"/>
        <end position="450"/>
    </location>
</feature>
<dbReference type="Pfam" id="PF04717">
    <property type="entry name" value="Phage_base_V"/>
    <property type="match status" value="1"/>
</dbReference>
<dbReference type="InterPro" id="IPR050708">
    <property type="entry name" value="T6SS_VgrG/RHS"/>
</dbReference>
<feature type="domain" description="Gp5/Type VI secretion system Vgr C-terminal trimerisation" evidence="5">
    <location>
        <begin position="467"/>
        <end position="577"/>
    </location>
</feature>
<comment type="similarity">
    <text evidence="2">Belongs to the VgrG protein family.</text>
</comment>
<dbReference type="InterPro" id="IPR006531">
    <property type="entry name" value="Gp5/Vgr_OB"/>
</dbReference>
<dbReference type="Proteomes" id="UP000029629">
    <property type="component" value="Unassembled WGS sequence"/>
</dbReference>
<dbReference type="NCBIfam" id="TIGR03361">
    <property type="entry name" value="VI_Rhs_Vgr"/>
    <property type="match status" value="1"/>
</dbReference>
<dbReference type="InterPro" id="IPR006533">
    <property type="entry name" value="T6SS_Vgr_RhsGE"/>
</dbReference>
<dbReference type="eggNOG" id="COG3501">
    <property type="taxonomic scope" value="Bacteria"/>
</dbReference>
<dbReference type="InterPro" id="IPR054030">
    <property type="entry name" value="Gp5_Vgr_C"/>
</dbReference>
<evidence type="ECO:0000259" key="5">
    <source>
        <dbReference type="Pfam" id="PF22178"/>
    </source>
</evidence>
<evidence type="ECO:0000313" key="6">
    <source>
        <dbReference type="EMBL" id="KGF28466.1"/>
    </source>
</evidence>
<evidence type="ECO:0000313" key="7">
    <source>
        <dbReference type="Proteomes" id="UP000029629"/>
    </source>
</evidence>
<dbReference type="SUPFAM" id="SSF69279">
    <property type="entry name" value="Phage tail proteins"/>
    <property type="match status" value="2"/>
</dbReference>
<evidence type="ECO:0000256" key="1">
    <source>
        <dbReference type="ARBA" id="ARBA00004613"/>
    </source>
</evidence>
<dbReference type="NCBIfam" id="TIGR01646">
    <property type="entry name" value="vgr_GE"/>
    <property type="match status" value="1"/>
</dbReference>
<comment type="caution">
    <text evidence="6">The sequence shown here is derived from an EMBL/GenBank/DDBJ whole genome shotgun (WGS) entry which is preliminary data.</text>
</comment>
<evidence type="ECO:0000259" key="4">
    <source>
        <dbReference type="Pfam" id="PF04717"/>
    </source>
</evidence>
<dbReference type="PANTHER" id="PTHR32305:SF15">
    <property type="entry name" value="PROTEIN RHSA-RELATED"/>
    <property type="match status" value="1"/>
</dbReference>
<dbReference type="EMBL" id="JRNI01000049">
    <property type="protein sequence ID" value="KGF28466.1"/>
    <property type="molecule type" value="Genomic_DNA"/>
</dbReference>
<keyword evidence="3" id="KW-0964">Secreted</keyword>
<reference evidence="6 7" key="1">
    <citation type="submission" date="2014-07" db="EMBL/GenBank/DDBJ databases">
        <authorList>
            <person name="McCorrison J."/>
            <person name="Sanka R."/>
            <person name="Torralba M."/>
            <person name="Gillis M."/>
            <person name="Haft D.H."/>
            <person name="Methe B."/>
            <person name="Sutton G."/>
            <person name="Nelson K.E."/>
        </authorList>
    </citation>
    <scope>NUCLEOTIDE SEQUENCE [LARGE SCALE GENOMIC DNA]</scope>
    <source>
        <strain evidence="6 7">DNF00040</strain>
    </source>
</reference>
<proteinExistence type="inferred from homology"/>
<dbReference type="AlphaFoldDB" id="A0A095Z242"/>
<dbReference type="PANTHER" id="PTHR32305">
    <property type="match status" value="1"/>
</dbReference>
<dbReference type="SUPFAM" id="SSF69255">
    <property type="entry name" value="gp5 N-terminal domain-like"/>
    <property type="match status" value="1"/>
</dbReference>
<organism evidence="6 7">
    <name type="scientific">Oligella urethralis DNF00040</name>
    <dbReference type="NCBI Taxonomy" id="1401065"/>
    <lineage>
        <taxon>Bacteria</taxon>
        <taxon>Pseudomonadati</taxon>
        <taxon>Pseudomonadota</taxon>
        <taxon>Betaproteobacteria</taxon>
        <taxon>Burkholderiales</taxon>
        <taxon>Alcaligenaceae</taxon>
        <taxon>Oligella</taxon>
    </lineage>
</organism>
<gene>
    <name evidence="6" type="ORF">HMPREF2130_09350</name>
</gene>
<accession>A0A095Z242</accession>
<dbReference type="InterPro" id="IPR037026">
    <property type="entry name" value="Vgr_OB-fold_dom_sf"/>
</dbReference>
<dbReference type="InterPro" id="IPR017847">
    <property type="entry name" value="T6SS_RhsGE_Vgr_subset"/>
</dbReference>
<name>A0A095Z242_9BURK</name>
<dbReference type="SUPFAM" id="SSF69349">
    <property type="entry name" value="Phage fibre proteins"/>
    <property type="match status" value="2"/>
</dbReference>
<protein>
    <submittedName>
        <fullName evidence="6">Type VI secretion protein VgrG</fullName>
    </submittedName>
</protein>
<dbReference type="Gene3D" id="2.40.50.230">
    <property type="entry name" value="Gp5 N-terminal domain"/>
    <property type="match status" value="1"/>
</dbReference>
<dbReference type="Gene3D" id="3.55.50.10">
    <property type="entry name" value="Baseplate protein-like domains"/>
    <property type="match status" value="1"/>
</dbReference>
<dbReference type="Pfam" id="PF22178">
    <property type="entry name" value="Gp5_trimer_C"/>
    <property type="match status" value="1"/>
</dbReference>
<comment type="subcellular location">
    <subcellularLocation>
        <location evidence="1">Secreted</location>
    </subcellularLocation>
</comment>
<evidence type="ECO:0000256" key="2">
    <source>
        <dbReference type="ARBA" id="ARBA00005558"/>
    </source>
</evidence>
<dbReference type="Gene3D" id="4.10.220.110">
    <property type="match status" value="1"/>
</dbReference>